<evidence type="ECO:0000313" key="3">
    <source>
        <dbReference type="EMBL" id="CAF4395030.1"/>
    </source>
</evidence>
<dbReference type="Proteomes" id="UP000663825">
    <property type="component" value="Unassembled WGS sequence"/>
</dbReference>
<protein>
    <submittedName>
        <fullName evidence="5">Uncharacterized protein</fullName>
    </submittedName>
</protein>
<comment type="caution">
    <text evidence="5">The sequence shown here is derived from an EMBL/GenBank/DDBJ whole genome shotgun (WGS) entry which is preliminary data.</text>
</comment>
<evidence type="ECO:0000313" key="2">
    <source>
        <dbReference type="EMBL" id="CAF3477221.1"/>
    </source>
</evidence>
<dbReference type="Proteomes" id="UP000663848">
    <property type="component" value="Unassembled WGS sequence"/>
</dbReference>
<dbReference type="Proteomes" id="UP000663833">
    <property type="component" value="Unassembled WGS sequence"/>
</dbReference>
<accession>A0A820VGF6</accession>
<dbReference type="AlphaFoldDB" id="A0A820VGF6"/>
<dbReference type="EMBL" id="CAJOBR010004828">
    <property type="protein sequence ID" value="CAF4796977.1"/>
    <property type="molecule type" value="Genomic_DNA"/>
</dbReference>
<dbReference type="Proteomes" id="UP000663873">
    <property type="component" value="Unassembled WGS sequence"/>
</dbReference>
<evidence type="ECO:0000313" key="4">
    <source>
        <dbReference type="EMBL" id="CAF4418293.1"/>
    </source>
</evidence>
<evidence type="ECO:0000313" key="5">
    <source>
        <dbReference type="EMBL" id="CAF4501285.1"/>
    </source>
</evidence>
<dbReference type="SUPFAM" id="SSF101898">
    <property type="entry name" value="NHL repeat"/>
    <property type="match status" value="1"/>
</dbReference>
<evidence type="ECO:0000313" key="8">
    <source>
        <dbReference type="Proteomes" id="UP000663838"/>
    </source>
</evidence>
<dbReference type="Proteomes" id="UP000663838">
    <property type="component" value="Unassembled WGS sequence"/>
</dbReference>
<dbReference type="EMBL" id="CAJOBO010001616">
    <property type="protein sequence ID" value="CAF4395030.1"/>
    <property type="molecule type" value="Genomic_DNA"/>
</dbReference>
<proteinExistence type="predicted"/>
<gene>
    <name evidence="3" type="ORF">HFQ381_LOCUS19669</name>
    <name evidence="2" type="ORF">LUA448_LOCUS23785</name>
    <name evidence="7" type="ORF">QYT958_LOCUS23633</name>
    <name evidence="1" type="ORF">TIS948_LOCUS15977</name>
    <name evidence="5" type="ORF">TOA249_LOCUS3456</name>
    <name evidence="6" type="ORF">TSG867_LOCUS26023</name>
    <name evidence="4" type="ORF">UJA718_LOCUS20363</name>
</gene>
<dbReference type="EMBL" id="CAJOBS010000121">
    <property type="protein sequence ID" value="CAF4501285.1"/>
    <property type="molecule type" value="Genomic_DNA"/>
</dbReference>
<dbReference type="EMBL" id="CAJNXB010002622">
    <property type="protein sequence ID" value="CAF3264439.1"/>
    <property type="molecule type" value="Genomic_DNA"/>
</dbReference>
<dbReference type="InterPro" id="IPR011042">
    <property type="entry name" value="6-blade_b-propeller_TolB-like"/>
</dbReference>
<keyword evidence="9" id="KW-1185">Reference proteome</keyword>
<name>A0A820VGF6_9BILA</name>
<dbReference type="OrthoDB" id="10044505at2759"/>
<evidence type="ECO:0000313" key="9">
    <source>
        <dbReference type="Proteomes" id="UP000663873"/>
    </source>
</evidence>
<organism evidence="5 8">
    <name type="scientific">Rotaria socialis</name>
    <dbReference type="NCBI Taxonomy" id="392032"/>
    <lineage>
        <taxon>Eukaryota</taxon>
        <taxon>Metazoa</taxon>
        <taxon>Spiralia</taxon>
        <taxon>Gnathifera</taxon>
        <taxon>Rotifera</taxon>
        <taxon>Eurotatoria</taxon>
        <taxon>Bdelloidea</taxon>
        <taxon>Philodinida</taxon>
        <taxon>Philodinidae</taxon>
        <taxon>Rotaria</taxon>
    </lineage>
</organism>
<dbReference type="Gene3D" id="2.120.10.30">
    <property type="entry name" value="TolB, C-terminal domain"/>
    <property type="match status" value="1"/>
</dbReference>
<sequence>MMDDQTFIYIFSSSKNVVRRFPVGGNDIGTIVAGRNEEGDRLNQLDSLFHIFADQDHSICIPDCSNHHVMLWLRDSNEGIVVSGGRGKGSHKIQCSRSHGMIVDQLGTVYVADSANNRVVR</sequence>
<dbReference type="EMBL" id="CAJOBP010003777">
    <property type="protein sequence ID" value="CAF4418293.1"/>
    <property type="molecule type" value="Genomic_DNA"/>
</dbReference>
<dbReference type="EMBL" id="CAJNYD010003101">
    <property type="protein sequence ID" value="CAF3477221.1"/>
    <property type="molecule type" value="Genomic_DNA"/>
</dbReference>
<reference evidence="5" key="1">
    <citation type="submission" date="2021-02" db="EMBL/GenBank/DDBJ databases">
        <authorList>
            <person name="Nowell W R."/>
        </authorList>
    </citation>
    <scope>NUCLEOTIDE SEQUENCE</scope>
</reference>
<evidence type="ECO:0000313" key="1">
    <source>
        <dbReference type="EMBL" id="CAF3264439.1"/>
    </source>
</evidence>
<dbReference type="EMBL" id="CAJOBQ010002651">
    <property type="protein sequence ID" value="CAF4572027.1"/>
    <property type="molecule type" value="Genomic_DNA"/>
</dbReference>
<evidence type="ECO:0000313" key="6">
    <source>
        <dbReference type="EMBL" id="CAF4572027.1"/>
    </source>
</evidence>
<dbReference type="Proteomes" id="UP000663851">
    <property type="component" value="Unassembled WGS sequence"/>
</dbReference>
<dbReference type="Proteomes" id="UP000663862">
    <property type="component" value="Unassembled WGS sequence"/>
</dbReference>
<evidence type="ECO:0000313" key="7">
    <source>
        <dbReference type="EMBL" id="CAF4796977.1"/>
    </source>
</evidence>